<dbReference type="OrthoDB" id="9781117at2"/>
<dbReference type="InterPro" id="IPR020904">
    <property type="entry name" value="Sc_DH/Rdtase_CS"/>
</dbReference>
<dbReference type="PANTHER" id="PTHR43490:SF99">
    <property type="entry name" value="SHORT-CHAIN DEHYDROGENASE_REDUCTASE"/>
    <property type="match status" value="1"/>
</dbReference>
<reference evidence="6 7" key="1">
    <citation type="submission" date="2018-03" db="EMBL/GenBank/DDBJ databases">
        <title>Genomic Encyclopedia of Archaeal and Bacterial Type Strains, Phase II (KMG-II): from individual species to whole genera.</title>
        <authorList>
            <person name="Goeker M."/>
        </authorList>
    </citation>
    <scope>NUCLEOTIDE SEQUENCE [LARGE SCALE GENOMIC DNA]</scope>
    <source>
        <strain evidence="6 7">DSM 45601</strain>
    </source>
</reference>
<dbReference type="PRINTS" id="PR00080">
    <property type="entry name" value="SDRFAMILY"/>
</dbReference>
<dbReference type="PANTHER" id="PTHR43490">
    <property type="entry name" value="(+)-NEOMENTHOL DEHYDROGENASE"/>
    <property type="match status" value="1"/>
</dbReference>
<keyword evidence="7" id="KW-1185">Reference proteome</keyword>
<evidence type="ECO:0000256" key="3">
    <source>
        <dbReference type="ARBA" id="ARBA00023002"/>
    </source>
</evidence>
<feature type="compositionally biased region" description="Polar residues" evidence="5">
    <location>
        <begin position="255"/>
        <end position="264"/>
    </location>
</feature>
<dbReference type="Gene3D" id="3.40.50.720">
    <property type="entry name" value="NAD(P)-binding Rossmann-like Domain"/>
    <property type="match status" value="1"/>
</dbReference>
<dbReference type="InterPro" id="IPR045313">
    <property type="entry name" value="CBR1-like"/>
</dbReference>
<proteinExistence type="inferred from homology"/>
<dbReference type="SUPFAM" id="SSF51735">
    <property type="entry name" value="NAD(P)-binding Rossmann-fold domains"/>
    <property type="match status" value="1"/>
</dbReference>
<dbReference type="GO" id="GO:0016616">
    <property type="term" value="F:oxidoreductase activity, acting on the CH-OH group of donors, NAD or NADP as acceptor"/>
    <property type="evidence" value="ECO:0007669"/>
    <property type="project" value="InterPro"/>
</dbReference>
<dbReference type="AlphaFoldDB" id="A0A2T0PWN4"/>
<dbReference type="Pfam" id="PF00106">
    <property type="entry name" value="adh_short"/>
    <property type="match status" value="1"/>
</dbReference>
<dbReference type="CDD" id="cd05324">
    <property type="entry name" value="carb_red_PTCR-like_SDR_c"/>
    <property type="match status" value="1"/>
</dbReference>
<protein>
    <submittedName>
        <fullName evidence="6">NAD(P)-dependent dehydrogenase (Short-subunit alcohol dehydrogenase family)</fullName>
    </submittedName>
</protein>
<keyword evidence="2" id="KW-0521">NADP</keyword>
<evidence type="ECO:0000256" key="5">
    <source>
        <dbReference type="SAM" id="MobiDB-lite"/>
    </source>
</evidence>
<dbReference type="PROSITE" id="PS00061">
    <property type="entry name" value="ADH_SHORT"/>
    <property type="match status" value="1"/>
</dbReference>
<sequence length="276" mass="28308">MTEPTVRATPATDSHRGQIALVTGANKGIGRQIAGRLADLGMTVYLGARDTERGTKAAAELSAEAPARDVRFVRLDVTDPQTAAAAAELIGRAHGRLDALVNNAGINPEGGTPPTEVGLDLLRRGFETNVFGAVTVTNAMLPLLRAAQAARVVNMSSELGSLTLAADPGHLVAGRRLLVYNSAKAALNSITLIYANELRGDGIMVNAANPGYCATDLNGHRGVLSAEQGAAVPAELAALPPGGPTGRFVGDRSPEGTSVASSSFGERIGSGAEVPW</sequence>
<comment type="caution">
    <text evidence="6">The sequence shown here is derived from an EMBL/GenBank/DDBJ whole genome shotgun (WGS) entry which is preliminary data.</text>
</comment>
<evidence type="ECO:0000256" key="1">
    <source>
        <dbReference type="ARBA" id="ARBA00006484"/>
    </source>
</evidence>
<accession>A0A2T0PWN4</accession>
<organism evidence="6 7">
    <name type="scientific">Allonocardiopsis opalescens</name>
    <dbReference type="NCBI Taxonomy" id="1144618"/>
    <lineage>
        <taxon>Bacteria</taxon>
        <taxon>Bacillati</taxon>
        <taxon>Actinomycetota</taxon>
        <taxon>Actinomycetes</taxon>
        <taxon>Streptosporangiales</taxon>
        <taxon>Allonocardiopsis</taxon>
    </lineage>
</organism>
<feature type="region of interest" description="Disordered" evidence="5">
    <location>
        <begin position="242"/>
        <end position="276"/>
    </location>
</feature>
<dbReference type="InterPro" id="IPR002347">
    <property type="entry name" value="SDR_fam"/>
</dbReference>
<evidence type="ECO:0000313" key="7">
    <source>
        <dbReference type="Proteomes" id="UP000237846"/>
    </source>
</evidence>
<dbReference type="PRINTS" id="PR00081">
    <property type="entry name" value="GDHRDH"/>
</dbReference>
<dbReference type="Proteomes" id="UP000237846">
    <property type="component" value="Unassembled WGS sequence"/>
</dbReference>
<evidence type="ECO:0000256" key="4">
    <source>
        <dbReference type="RuleBase" id="RU000363"/>
    </source>
</evidence>
<comment type="similarity">
    <text evidence="1 4">Belongs to the short-chain dehydrogenases/reductases (SDR) family.</text>
</comment>
<gene>
    <name evidence="6" type="ORF">CLV72_109392</name>
</gene>
<evidence type="ECO:0000256" key="2">
    <source>
        <dbReference type="ARBA" id="ARBA00022857"/>
    </source>
</evidence>
<dbReference type="EMBL" id="PVZC01000009">
    <property type="protein sequence ID" value="PRX95778.1"/>
    <property type="molecule type" value="Genomic_DNA"/>
</dbReference>
<keyword evidence="3" id="KW-0560">Oxidoreductase</keyword>
<dbReference type="InterPro" id="IPR036291">
    <property type="entry name" value="NAD(P)-bd_dom_sf"/>
</dbReference>
<dbReference type="RefSeq" id="WP_106252177.1">
    <property type="nucleotide sequence ID" value="NZ_PVZC01000009.1"/>
</dbReference>
<evidence type="ECO:0000313" key="6">
    <source>
        <dbReference type="EMBL" id="PRX95778.1"/>
    </source>
</evidence>
<name>A0A2T0PWN4_9ACTN</name>